<dbReference type="Proteomes" id="UP001607303">
    <property type="component" value="Unassembled WGS sequence"/>
</dbReference>
<evidence type="ECO:0000313" key="2">
    <source>
        <dbReference type="Proteomes" id="UP001607303"/>
    </source>
</evidence>
<protein>
    <submittedName>
        <fullName evidence="1">Uncharacterized protein</fullName>
    </submittedName>
</protein>
<dbReference type="EMBL" id="JAYRBN010000100">
    <property type="protein sequence ID" value="KAL2727461.1"/>
    <property type="molecule type" value="Genomic_DNA"/>
</dbReference>
<reference evidence="1 2" key="1">
    <citation type="journal article" date="2024" name="Ann. Entomol. Soc. Am.">
        <title>Genomic analyses of the southern and eastern yellowjacket wasps (Hymenoptera: Vespidae) reveal evolutionary signatures of social life.</title>
        <authorList>
            <person name="Catto M.A."/>
            <person name="Caine P.B."/>
            <person name="Orr S.E."/>
            <person name="Hunt B.G."/>
            <person name="Goodisman M.A.D."/>
        </authorList>
    </citation>
    <scope>NUCLEOTIDE SEQUENCE [LARGE SCALE GENOMIC DNA]</scope>
    <source>
        <strain evidence="1">232</strain>
        <tissue evidence="1">Head and thorax</tissue>
    </source>
</reference>
<keyword evidence="2" id="KW-1185">Reference proteome</keyword>
<comment type="caution">
    <text evidence="1">The sequence shown here is derived from an EMBL/GenBank/DDBJ whole genome shotgun (WGS) entry which is preliminary data.</text>
</comment>
<organism evidence="1 2">
    <name type="scientific">Vespula maculifrons</name>
    <name type="common">Eastern yellow jacket</name>
    <name type="synonym">Wasp</name>
    <dbReference type="NCBI Taxonomy" id="7453"/>
    <lineage>
        <taxon>Eukaryota</taxon>
        <taxon>Metazoa</taxon>
        <taxon>Ecdysozoa</taxon>
        <taxon>Arthropoda</taxon>
        <taxon>Hexapoda</taxon>
        <taxon>Insecta</taxon>
        <taxon>Pterygota</taxon>
        <taxon>Neoptera</taxon>
        <taxon>Endopterygota</taxon>
        <taxon>Hymenoptera</taxon>
        <taxon>Apocrita</taxon>
        <taxon>Aculeata</taxon>
        <taxon>Vespoidea</taxon>
        <taxon>Vespidae</taxon>
        <taxon>Vespinae</taxon>
        <taxon>Vespula</taxon>
    </lineage>
</organism>
<name>A0ABD2B460_VESMC</name>
<evidence type="ECO:0000313" key="1">
    <source>
        <dbReference type="EMBL" id="KAL2727461.1"/>
    </source>
</evidence>
<proteinExistence type="predicted"/>
<gene>
    <name evidence="1" type="ORF">V1477_016737</name>
</gene>
<dbReference type="AlphaFoldDB" id="A0ABD2B460"/>
<accession>A0ABD2B460</accession>
<sequence>MSNILFVLLKFNVIVTLGTRKGTVLFPNLGIKTYKYCNMEISYPYLFAIIKLLIFKRILESNNKIQVM</sequence>